<keyword evidence="2" id="KW-0812">Transmembrane</keyword>
<evidence type="ECO:0000313" key="3">
    <source>
        <dbReference type="EMBL" id="ALG10341.1"/>
    </source>
</evidence>
<dbReference type="RefSeq" id="WP_054292244.1">
    <property type="nucleotide sequence ID" value="NZ_CP012752.1"/>
</dbReference>
<organism evidence="3 4">
    <name type="scientific">Kibdelosporangium phytohabitans</name>
    <dbReference type="NCBI Taxonomy" id="860235"/>
    <lineage>
        <taxon>Bacteria</taxon>
        <taxon>Bacillati</taxon>
        <taxon>Actinomycetota</taxon>
        <taxon>Actinomycetes</taxon>
        <taxon>Pseudonocardiales</taxon>
        <taxon>Pseudonocardiaceae</taxon>
        <taxon>Kibdelosporangium</taxon>
    </lineage>
</organism>
<keyword evidence="2" id="KW-1133">Transmembrane helix</keyword>
<reference evidence="3 4" key="1">
    <citation type="submission" date="2015-07" db="EMBL/GenBank/DDBJ databases">
        <title>Genome sequencing of Kibdelosporangium phytohabitans.</title>
        <authorList>
            <person name="Qin S."/>
            <person name="Xing K."/>
        </authorList>
    </citation>
    <scope>NUCLEOTIDE SEQUENCE [LARGE SCALE GENOMIC DNA]</scope>
    <source>
        <strain evidence="3 4">KLBMP1111</strain>
    </source>
</reference>
<dbReference type="EMBL" id="CP012752">
    <property type="protein sequence ID" value="ALG10341.1"/>
    <property type="molecule type" value="Genomic_DNA"/>
</dbReference>
<gene>
    <name evidence="3" type="ORF">AOZ06_28685</name>
</gene>
<protein>
    <submittedName>
        <fullName evidence="3">Uncharacterized protein</fullName>
    </submittedName>
</protein>
<keyword evidence="4" id="KW-1185">Reference proteome</keyword>
<dbReference type="Proteomes" id="UP000063699">
    <property type="component" value="Chromosome"/>
</dbReference>
<evidence type="ECO:0000256" key="1">
    <source>
        <dbReference type="SAM" id="MobiDB-lite"/>
    </source>
</evidence>
<feature type="transmembrane region" description="Helical" evidence="2">
    <location>
        <begin position="20"/>
        <end position="38"/>
    </location>
</feature>
<dbReference type="STRING" id="860235.AOZ06_28685"/>
<dbReference type="AlphaFoldDB" id="A0A0N9HY30"/>
<sequence>MTESSRANDISDTPGRGNGAFRPLLWLALIITASGNVVASTADLSVLVNVAFGLGAVACAAVLIVHHYRYRRRNTVQEGGIRLNPPSPRGTNGQDTP</sequence>
<proteinExistence type="predicted"/>
<keyword evidence="2" id="KW-0472">Membrane</keyword>
<dbReference type="KEGG" id="kphy:AOZ06_28685"/>
<evidence type="ECO:0000313" key="4">
    <source>
        <dbReference type="Proteomes" id="UP000063699"/>
    </source>
</evidence>
<feature type="transmembrane region" description="Helical" evidence="2">
    <location>
        <begin position="44"/>
        <end position="65"/>
    </location>
</feature>
<evidence type="ECO:0000256" key="2">
    <source>
        <dbReference type="SAM" id="Phobius"/>
    </source>
</evidence>
<name>A0A0N9HY30_9PSEU</name>
<accession>A0A0N9HY30</accession>
<feature type="region of interest" description="Disordered" evidence="1">
    <location>
        <begin position="76"/>
        <end position="97"/>
    </location>
</feature>